<evidence type="ECO:0000256" key="2">
    <source>
        <dbReference type="ARBA" id="ARBA00022737"/>
    </source>
</evidence>
<proteinExistence type="predicted"/>
<comment type="caution">
    <text evidence="4">The sequence shown here is derived from an EMBL/GenBank/DDBJ whole genome shotgun (WGS) entry which is preliminary data.</text>
</comment>
<protein>
    <submittedName>
        <fullName evidence="4">Leucine-rich repeat-containing protein 23-like isoform X3</fullName>
    </submittedName>
</protein>
<dbReference type="SMART" id="SM00365">
    <property type="entry name" value="LRR_SD22"/>
    <property type="match status" value="4"/>
</dbReference>
<dbReference type="InterPro" id="IPR032675">
    <property type="entry name" value="LRR_dom_sf"/>
</dbReference>
<evidence type="ECO:0000256" key="1">
    <source>
        <dbReference type="ARBA" id="ARBA00022614"/>
    </source>
</evidence>
<name>A0ABR0ZCL0_HUSHU</name>
<evidence type="ECO:0000313" key="5">
    <source>
        <dbReference type="Proteomes" id="UP001369086"/>
    </source>
</evidence>
<reference evidence="4 5" key="1">
    <citation type="submission" date="2021-05" db="EMBL/GenBank/DDBJ databases">
        <authorList>
            <person name="Zahm M."/>
            <person name="Klopp C."/>
            <person name="Cabau C."/>
            <person name="Kuhl H."/>
            <person name="Suciu R."/>
            <person name="Ciorpac M."/>
            <person name="Holostenco D."/>
            <person name="Gessner J."/>
            <person name="Wuertz S."/>
            <person name="Hohne C."/>
            <person name="Stock M."/>
            <person name="Gislard M."/>
            <person name="Lluch J."/>
            <person name="Milhes M."/>
            <person name="Lampietro C."/>
            <person name="Lopez Roques C."/>
            <person name="Donnadieu C."/>
            <person name="Du K."/>
            <person name="Schartl M."/>
            <person name="Guiguen Y."/>
        </authorList>
    </citation>
    <scope>NUCLEOTIDE SEQUENCE [LARGE SCALE GENOMIC DNA]</scope>
    <source>
        <strain evidence="4">Hh-F2</strain>
        <tissue evidence="4">Blood</tissue>
    </source>
</reference>
<evidence type="ECO:0000256" key="3">
    <source>
        <dbReference type="SAM" id="Coils"/>
    </source>
</evidence>
<dbReference type="SUPFAM" id="SSF52058">
    <property type="entry name" value="L domain-like"/>
    <property type="match status" value="1"/>
</dbReference>
<dbReference type="EMBL" id="JAHFZB010000013">
    <property type="protein sequence ID" value="KAK6482542.1"/>
    <property type="molecule type" value="Genomic_DNA"/>
</dbReference>
<dbReference type="PANTHER" id="PTHR46652">
    <property type="entry name" value="LEUCINE-RICH REPEAT AND IQ DOMAIN-CONTAINING PROTEIN 1-RELATED"/>
    <property type="match status" value="1"/>
</dbReference>
<organism evidence="4 5">
    <name type="scientific">Huso huso</name>
    <name type="common">Beluga</name>
    <name type="synonym">Acipenser huso</name>
    <dbReference type="NCBI Taxonomy" id="61971"/>
    <lineage>
        <taxon>Eukaryota</taxon>
        <taxon>Metazoa</taxon>
        <taxon>Chordata</taxon>
        <taxon>Craniata</taxon>
        <taxon>Vertebrata</taxon>
        <taxon>Euteleostomi</taxon>
        <taxon>Actinopterygii</taxon>
        <taxon>Chondrostei</taxon>
        <taxon>Acipenseriformes</taxon>
        <taxon>Acipenseridae</taxon>
        <taxon>Huso</taxon>
    </lineage>
</organism>
<accession>A0ABR0ZCL0</accession>
<keyword evidence="3" id="KW-0175">Coiled coil</keyword>
<dbReference type="PROSITE" id="PS51450">
    <property type="entry name" value="LRR"/>
    <property type="match status" value="4"/>
</dbReference>
<dbReference type="InterPro" id="IPR001611">
    <property type="entry name" value="Leu-rich_rpt"/>
</dbReference>
<dbReference type="Gene3D" id="3.80.10.10">
    <property type="entry name" value="Ribonuclease Inhibitor"/>
    <property type="match status" value="1"/>
</dbReference>
<gene>
    <name evidence="4" type="ORF">HHUSO_G15574</name>
</gene>
<keyword evidence="5" id="KW-1185">Reference proteome</keyword>
<dbReference type="InterPro" id="IPR050836">
    <property type="entry name" value="SDS22/Internalin_LRR"/>
</dbReference>
<keyword evidence="1" id="KW-0433">Leucine-rich repeat</keyword>
<dbReference type="PANTHER" id="PTHR46652:SF7">
    <property type="entry name" value="LEUCINE-RICH REPEAT AND IQ DOMAIN-CONTAINING PROTEIN 1"/>
    <property type="match status" value="1"/>
</dbReference>
<feature type="coiled-coil region" evidence="3">
    <location>
        <begin position="275"/>
        <end position="331"/>
    </location>
</feature>
<evidence type="ECO:0000313" key="4">
    <source>
        <dbReference type="EMBL" id="KAK6482542.1"/>
    </source>
</evidence>
<keyword evidence="2" id="KW-0677">Repeat</keyword>
<dbReference type="Proteomes" id="UP001369086">
    <property type="component" value="Unassembled WGS sequence"/>
</dbReference>
<sequence length="402" mass="46386">MDRKLDRQYVEDRGTVMLMDSLPFTWNVKSEGPHFCLDMKMSRLKELGYSFIFGSEPRILKLDISLNELEELQNESLYPLENLCELNASLNALKGIQGVCVLHHLLDLQLSYNAISSVRGLQHNKMLTILNVSHNQIRTIRGMPVLSNLTEVHIDSNKLESLEGIQNLPQLQELHAQNNQIRNLLPLSSSLNLHFADISNNEIHSLHESLQILKTLFRLKQLKLKGNPIARDNRYVTMVKQSTAVEILDNALLRDPRGHRQLLVPQYAKDGQTKEELIEAARAAYQDKLQRKQQEVASTIHYMHGRILDLQEELKEQKDSLRLELEGYIRYLETIPPEDFHSIDSRKVSGAIEQNMFTKFWKKWDHGKRRPGDIPFHDLTKPEEVVRTAAWLLSNPPVPPHT</sequence>